<evidence type="ECO:0000256" key="1">
    <source>
        <dbReference type="SAM" id="MobiDB-lite"/>
    </source>
</evidence>
<feature type="region of interest" description="Disordered" evidence="1">
    <location>
        <begin position="341"/>
        <end position="388"/>
    </location>
</feature>
<feature type="transmembrane region" description="Helical" evidence="2">
    <location>
        <begin position="286"/>
        <end position="311"/>
    </location>
</feature>
<protein>
    <submittedName>
        <fullName evidence="3">Uncharacterized protein</fullName>
    </submittedName>
</protein>
<evidence type="ECO:0000313" key="3">
    <source>
        <dbReference type="EMBL" id="KAL0064387.1"/>
    </source>
</evidence>
<gene>
    <name evidence="3" type="ORF">AAF712_008687</name>
</gene>
<sequence>MSSLAFRLYLECAAAQVFRRSRKLGTIAQVKLGSAKDRCAAAVEIHGARVVLSNLIRPRHHGGTWKVANHFKGDATAKYLQFDFVGTAVTIYCIVPNLPSSSKSITQYAIDFRIDDQLPPPGKTIYNHASDASGDFDYNVPVFNQTGLTNEKHKMMVRMMPVPDTDAVLLFDYATYMCVTLVLFSRYSFDDENSSQSNSPATPSSRPSSTSSSTSKSSSSSRVASDTQTNPSTPSISSSSSTSLSSTSTPQTSNISTDPTSTISSTSAPTPKQNDNPPTTDKQDRLAIILGSSIGSFVVLTILGVFLIYCLRRRPVPVGSDSQASQTWIRPFTTIHPFVRKNGIKGHTTGSAASESNAHLQESTEGEDVSSCYSEDAPPDYSQRGFPL</sequence>
<dbReference type="EMBL" id="JBBXMP010000063">
    <property type="protein sequence ID" value="KAL0064387.1"/>
    <property type="molecule type" value="Genomic_DNA"/>
</dbReference>
<proteinExistence type="predicted"/>
<feature type="compositionally biased region" description="Low complexity" evidence="1">
    <location>
        <begin position="194"/>
        <end position="271"/>
    </location>
</feature>
<organism evidence="3 4">
    <name type="scientific">Marasmius tenuissimus</name>
    <dbReference type="NCBI Taxonomy" id="585030"/>
    <lineage>
        <taxon>Eukaryota</taxon>
        <taxon>Fungi</taxon>
        <taxon>Dikarya</taxon>
        <taxon>Basidiomycota</taxon>
        <taxon>Agaricomycotina</taxon>
        <taxon>Agaricomycetes</taxon>
        <taxon>Agaricomycetidae</taxon>
        <taxon>Agaricales</taxon>
        <taxon>Marasmiineae</taxon>
        <taxon>Marasmiaceae</taxon>
        <taxon>Marasmius</taxon>
    </lineage>
</organism>
<reference evidence="3 4" key="1">
    <citation type="submission" date="2024-05" db="EMBL/GenBank/DDBJ databases">
        <title>A draft genome resource for the thread blight pathogen Marasmius tenuissimus strain MS-2.</title>
        <authorList>
            <person name="Yulfo-Soto G.E."/>
            <person name="Baruah I.K."/>
            <person name="Amoako-Attah I."/>
            <person name="Bukari Y."/>
            <person name="Meinhardt L.W."/>
            <person name="Bailey B.A."/>
            <person name="Cohen S.P."/>
        </authorList>
    </citation>
    <scope>NUCLEOTIDE SEQUENCE [LARGE SCALE GENOMIC DNA]</scope>
    <source>
        <strain evidence="3 4">MS-2</strain>
    </source>
</reference>
<feature type="compositionally biased region" description="Polar residues" evidence="1">
    <location>
        <begin position="348"/>
        <end position="363"/>
    </location>
</feature>
<keyword evidence="2" id="KW-0812">Transmembrane</keyword>
<name>A0ABR2ZTH5_9AGAR</name>
<dbReference type="Proteomes" id="UP001437256">
    <property type="component" value="Unassembled WGS sequence"/>
</dbReference>
<accession>A0ABR2ZTH5</accession>
<feature type="region of interest" description="Disordered" evidence="1">
    <location>
        <begin position="192"/>
        <end position="281"/>
    </location>
</feature>
<keyword evidence="2" id="KW-1133">Transmembrane helix</keyword>
<keyword evidence="2" id="KW-0472">Membrane</keyword>
<comment type="caution">
    <text evidence="3">The sequence shown here is derived from an EMBL/GenBank/DDBJ whole genome shotgun (WGS) entry which is preliminary data.</text>
</comment>
<evidence type="ECO:0000313" key="4">
    <source>
        <dbReference type="Proteomes" id="UP001437256"/>
    </source>
</evidence>
<evidence type="ECO:0000256" key="2">
    <source>
        <dbReference type="SAM" id="Phobius"/>
    </source>
</evidence>
<keyword evidence="4" id="KW-1185">Reference proteome</keyword>